<name>A0A7M7KZ44_VARDE</name>
<feature type="transmembrane region" description="Helical" evidence="12">
    <location>
        <begin position="413"/>
        <end position="434"/>
    </location>
</feature>
<evidence type="ECO:0000256" key="5">
    <source>
        <dbReference type="ARBA" id="ARBA00022989"/>
    </source>
</evidence>
<evidence type="ECO:0000256" key="1">
    <source>
        <dbReference type="ARBA" id="ARBA00004651"/>
    </source>
</evidence>
<feature type="transmembrane region" description="Helical" evidence="12">
    <location>
        <begin position="184"/>
        <end position="205"/>
    </location>
</feature>
<evidence type="ECO:0000256" key="11">
    <source>
        <dbReference type="SAM" id="MobiDB-lite"/>
    </source>
</evidence>
<dbReference type="PRINTS" id="PR00237">
    <property type="entry name" value="GPCRRHODOPSN"/>
</dbReference>
<dbReference type="GeneID" id="111254531"/>
<keyword evidence="4 10" id="KW-0812">Transmembrane</keyword>
<dbReference type="PANTHER" id="PTHR24238">
    <property type="entry name" value="G-PROTEIN COUPLED RECEPTOR"/>
    <property type="match status" value="1"/>
</dbReference>
<evidence type="ECO:0000256" key="12">
    <source>
        <dbReference type="SAM" id="Phobius"/>
    </source>
</evidence>
<evidence type="ECO:0000256" key="7">
    <source>
        <dbReference type="ARBA" id="ARBA00023136"/>
    </source>
</evidence>
<keyword evidence="7 12" id="KW-0472">Membrane</keyword>
<evidence type="ECO:0000256" key="6">
    <source>
        <dbReference type="ARBA" id="ARBA00023040"/>
    </source>
</evidence>
<evidence type="ECO:0000256" key="8">
    <source>
        <dbReference type="ARBA" id="ARBA00023170"/>
    </source>
</evidence>
<dbReference type="RefSeq" id="XP_022671216.1">
    <property type="nucleotide sequence ID" value="XM_022815481.1"/>
</dbReference>
<sequence length="504" mass="54723">MNESGSMLMMDVIGGAGIGAKDDSIIDFTGSLGVSVSAGVGERVSSSGGSSLAAEAVAMASGGTLGDLATDAETALDVMVTGSASMGNGVSVILVSSVSARQTSIFDSSALLILSYGAIFATGLVGNLLVILTLTRNQRGKVATNVFLLNLAVSDLLLGVFCMPVTLSGVLLRNFVFGEIMCKVIPYLQGVTVAVNAWTLVMISIERYYAVCEPLKSRGWYASSHAWHCVFVIWVFALTAMLPVFLLNRLQPTGKEIKIMGPRGDIGVMSHKSNEGMIEREPRLIVKWCRVAAPEESSESLPGHGVKIPPAEPTATQPLPTVATHDPDSSPVVDAKSPTAQCPVSASSTHREEIIRYLRTNNHEQRMAVRRKVIRMMFVVVLEFFVCWTPIYVVNTIASFSKDLLTPLGGVGISLLHLLSYVSSCCNPITYCFMNKNFRREFKRSIRCCDPKYLSKCSSFRSPRSRGRDIRSTPSRRGARIELPRQRRRAICASRRINNSLTDL</sequence>
<accession>A0A7M7KZ44</accession>
<evidence type="ECO:0000256" key="4">
    <source>
        <dbReference type="ARBA" id="ARBA00022692"/>
    </source>
</evidence>
<feature type="transmembrane region" description="Helical" evidence="12">
    <location>
        <begin position="373"/>
        <end position="393"/>
    </location>
</feature>
<reference evidence="14" key="1">
    <citation type="submission" date="2021-01" db="UniProtKB">
        <authorList>
            <consortium name="EnsemblMetazoa"/>
        </authorList>
    </citation>
    <scope>IDENTIFICATION</scope>
</reference>
<evidence type="ECO:0000256" key="3">
    <source>
        <dbReference type="ARBA" id="ARBA00022475"/>
    </source>
</evidence>
<comment type="subcellular location">
    <subcellularLocation>
        <location evidence="1">Cell membrane</location>
        <topology evidence="1">Multi-pass membrane protein</topology>
    </subcellularLocation>
</comment>
<protein>
    <recommendedName>
        <fullName evidence="13">G-protein coupled receptors family 1 profile domain-containing protein</fullName>
    </recommendedName>
</protein>
<dbReference type="Proteomes" id="UP000594260">
    <property type="component" value="Unplaced"/>
</dbReference>
<keyword evidence="9 10" id="KW-0807">Transducer</keyword>
<feature type="transmembrane region" description="Helical" evidence="12">
    <location>
        <begin position="146"/>
        <end position="172"/>
    </location>
</feature>
<comment type="similarity">
    <text evidence="2 10">Belongs to the G-protein coupled receptor 1 family.</text>
</comment>
<dbReference type="SMART" id="SM01381">
    <property type="entry name" value="7TM_GPCR_Srsx"/>
    <property type="match status" value="1"/>
</dbReference>
<dbReference type="PROSITE" id="PS50262">
    <property type="entry name" value="G_PROTEIN_RECEP_F1_2"/>
    <property type="match status" value="1"/>
</dbReference>
<feature type="transmembrane region" description="Helical" evidence="12">
    <location>
        <begin position="225"/>
        <end position="247"/>
    </location>
</feature>
<keyword evidence="3" id="KW-1003">Cell membrane</keyword>
<proteinExistence type="inferred from homology"/>
<dbReference type="Pfam" id="PF00001">
    <property type="entry name" value="7tm_1"/>
    <property type="match status" value="2"/>
</dbReference>
<dbReference type="SUPFAM" id="SSF81321">
    <property type="entry name" value="Family A G protein-coupled receptor-like"/>
    <property type="match status" value="2"/>
</dbReference>
<evidence type="ECO:0000259" key="13">
    <source>
        <dbReference type="PROSITE" id="PS50262"/>
    </source>
</evidence>
<feature type="transmembrane region" description="Helical" evidence="12">
    <location>
        <begin position="111"/>
        <end position="134"/>
    </location>
</feature>
<dbReference type="AlphaFoldDB" id="A0A7M7KZ44"/>
<keyword evidence="5 12" id="KW-1133">Transmembrane helix</keyword>
<dbReference type="PRINTS" id="PR01012">
    <property type="entry name" value="NRPEPTIDEYR"/>
</dbReference>
<evidence type="ECO:0000256" key="2">
    <source>
        <dbReference type="ARBA" id="ARBA00010663"/>
    </source>
</evidence>
<dbReference type="InterPro" id="IPR000276">
    <property type="entry name" value="GPCR_Rhodpsn"/>
</dbReference>
<evidence type="ECO:0000256" key="10">
    <source>
        <dbReference type="RuleBase" id="RU000688"/>
    </source>
</evidence>
<keyword evidence="6 10" id="KW-0297">G-protein coupled receptor</keyword>
<dbReference type="InterPro" id="IPR017452">
    <property type="entry name" value="GPCR_Rhodpsn_7TM"/>
</dbReference>
<evidence type="ECO:0000313" key="15">
    <source>
        <dbReference type="Proteomes" id="UP000594260"/>
    </source>
</evidence>
<dbReference type="PROSITE" id="PS00237">
    <property type="entry name" value="G_PROTEIN_RECEP_F1_1"/>
    <property type="match status" value="1"/>
</dbReference>
<keyword evidence="8 10" id="KW-0675">Receptor</keyword>
<keyword evidence="15" id="KW-1185">Reference proteome</keyword>
<organism evidence="14 15">
    <name type="scientific">Varroa destructor</name>
    <name type="common">Honeybee mite</name>
    <dbReference type="NCBI Taxonomy" id="109461"/>
    <lineage>
        <taxon>Eukaryota</taxon>
        <taxon>Metazoa</taxon>
        <taxon>Ecdysozoa</taxon>
        <taxon>Arthropoda</taxon>
        <taxon>Chelicerata</taxon>
        <taxon>Arachnida</taxon>
        <taxon>Acari</taxon>
        <taxon>Parasitiformes</taxon>
        <taxon>Mesostigmata</taxon>
        <taxon>Gamasina</taxon>
        <taxon>Dermanyssoidea</taxon>
        <taxon>Varroidae</taxon>
        <taxon>Varroa</taxon>
    </lineage>
</organism>
<evidence type="ECO:0000313" key="14">
    <source>
        <dbReference type="EnsemblMetazoa" id="XP_022671216"/>
    </source>
</evidence>
<dbReference type="GO" id="GO:0005886">
    <property type="term" value="C:plasma membrane"/>
    <property type="evidence" value="ECO:0007669"/>
    <property type="project" value="UniProtKB-SubCell"/>
</dbReference>
<dbReference type="PANTHER" id="PTHR24238:SF75">
    <property type="entry name" value="CHOLECYSTOKININ-LIKE RECEPTOR AT 17D1-RELATED"/>
    <property type="match status" value="1"/>
</dbReference>
<feature type="region of interest" description="Disordered" evidence="11">
    <location>
        <begin position="297"/>
        <end position="343"/>
    </location>
</feature>
<dbReference type="EnsemblMetazoa" id="XM_022815481">
    <property type="protein sequence ID" value="XP_022671216"/>
    <property type="gene ID" value="LOC111254531"/>
</dbReference>
<feature type="domain" description="G-protein coupled receptors family 1 profile" evidence="13">
    <location>
        <begin position="126"/>
        <end position="431"/>
    </location>
</feature>
<evidence type="ECO:0000256" key="9">
    <source>
        <dbReference type="ARBA" id="ARBA00023224"/>
    </source>
</evidence>
<dbReference type="Gene3D" id="1.20.1070.10">
    <property type="entry name" value="Rhodopsin 7-helix transmembrane proteins"/>
    <property type="match status" value="2"/>
</dbReference>
<dbReference type="GO" id="GO:0004983">
    <property type="term" value="F:neuropeptide Y receptor activity"/>
    <property type="evidence" value="ECO:0007669"/>
    <property type="project" value="InterPro"/>
</dbReference>
<dbReference type="InterPro" id="IPR000611">
    <property type="entry name" value="NPY_rcpt"/>
</dbReference>